<feature type="non-terminal residue" evidence="1">
    <location>
        <position position="91"/>
    </location>
</feature>
<gene>
    <name evidence="1" type="ORF">BV25DRAFT_1766528</name>
</gene>
<dbReference type="Proteomes" id="UP000814140">
    <property type="component" value="Unassembled WGS sequence"/>
</dbReference>
<reference evidence="1" key="2">
    <citation type="journal article" date="2022" name="New Phytol.">
        <title>Evolutionary transition to the ectomycorrhizal habit in the genomes of a hyperdiverse lineage of mushroom-forming fungi.</title>
        <authorList>
            <person name="Looney B."/>
            <person name="Miyauchi S."/>
            <person name="Morin E."/>
            <person name="Drula E."/>
            <person name="Courty P.E."/>
            <person name="Kohler A."/>
            <person name="Kuo A."/>
            <person name="LaButti K."/>
            <person name="Pangilinan J."/>
            <person name="Lipzen A."/>
            <person name="Riley R."/>
            <person name="Andreopoulos W."/>
            <person name="He G."/>
            <person name="Johnson J."/>
            <person name="Nolan M."/>
            <person name="Tritt A."/>
            <person name="Barry K.W."/>
            <person name="Grigoriev I.V."/>
            <person name="Nagy L.G."/>
            <person name="Hibbett D."/>
            <person name="Henrissat B."/>
            <person name="Matheny P.B."/>
            <person name="Labbe J."/>
            <person name="Martin F.M."/>
        </authorList>
    </citation>
    <scope>NUCLEOTIDE SEQUENCE</scope>
    <source>
        <strain evidence="1">HHB10654</strain>
    </source>
</reference>
<keyword evidence="2" id="KW-1185">Reference proteome</keyword>
<organism evidence="1 2">
    <name type="scientific">Artomyces pyxidatus</name>
    <dbReference type="NCBI Taxonomy" id="48021"/>
    <lineage>
        <taxon>Eukaryota</taxon>
        <taxon>Fungi</taxon>
        <taxon>Dikarya</taxon>
        <taxon>Basidiomycota</taxon>
        <taxon>Agaricomycotina</taxon>
        <taxon>Agaricomycetes</taxon>
        <taxon>Russulales</taxon>
        <taxon>Auriscalpiaceae</taxon>
        <taxon>Artomyces</taxon>
    </lineage>
</organism>
<sequence length="91" mass="10448">LETHRKGARDAIARAQDAQARQYNKGRRVLHFKEGDLVLINPHSLEWLESKGEGAKLGQRMIGPFEVQQRINDNVYRLRMGDNYPGSNVFN</sequence>
<dbReference type="EMBL" id="MU277261">
    <property type="protein sequence ID" value="KAI0056587.1"/>
    <property type="molecule type" value="Genomic_DNA"/>
</dbReference>
<comment type="caution">
    <text evidence="1">The sequence shown here is derived from an EMBL/GenBank/DDBJ whole genome shotgun (WGS) entry which is preliminary data.</text>
</comment>
<protein>
    <submittedName>
        <fullName evidence="1">Uncharacterized protein</fullName>
    </submittedName>
</protein>
<accession>A0ACB8SK02</accession>
<proteinExistence type="predicted"/>
<evidence type="ECO:0000313" key="2">
    <source>
        <dbReference type="Proteomes" id="UP000814140"/>
    </source>
</evidence>
<feature type="non-terminal residue" evidence="1">
    <location>
        <position position="1"/>
    </location>
</feature>
<reference evidence="1" key="1">
    <citation type="submission" date="2021-03" db="EMBL/GenBank/DDBJ databases">
        <authorList>
            <consortium name="DOE Joint Genome Institute"/>
            <person name="Ahrendt S."/>
            <person name="Looney B.P."/>
            <person name="Miyauchi S."/>
            <person name="Morin E."/>
            <person name="Drula E."/>
            <person name="Courty P.E."/>
            <person name="Chicoki N."/>
            <person name="Fauchery L."/>
            <person name="Kohler A."/>
            <person name="Kuo A."/>
            <person name="Labutti K."/>
            <person name="Pangilinan J."/>
            <person name="Lipzen A."/>
            <person name="Riley R."/>
            <person name="Andreopoulos W."/>
            <person name="He G."/>
            <person name="Johnson J."/>
            <person name="Barry K.W."/>
            <person name="Grigoriev I.V."/>
            <person name="Nagy L."/>
            <person name="Hibbett D."/>
            <person name="Henrissat B."/>
            <person name="Matheny P.B."/>
            <person name="Labbe J."/>
            <person name="Martin F."/>
        </authorList>
    </citation>
    <scope>NUCLEOTIDE SEQUENCE</scope>
    <source>
        <strain evidence="1">HHB10654</strain>
    </source>
</reference>
<name>A0ACB8SK02_9AGAM</name>
<evidence type="ECO:0000313" key="1">
    <source>
        <dbReference type="EMBL" id="KAI0056587.1"/>
    </source>
</evidence>